<dbReference type="SUPFAM" id="SSF90188">
    <property type="entry name" value="Somatomedin B domain"/>
    <property type="match status" value="2"/>
</dbReference>
<dbReference type="InterPro" id="IPR002591">
    <property type="entry name" value="Phosphodiest/P_Trfase"/>
</dbReference>
<keyword evidence="2" id="KW-0964">Secreted</keyword>
<dbReference type="InterPro" id="IPR001212">
    <property type="entry name" value="Somatomedin_B_dom"/>
</dbReference>
<dbReference type="CDD" id="cd16018">
    <property type="entry name" value="Enpp"/>
    <property type="match status" value="1"/>
</dbReference>
<dbReference type="CDD" id="cd00091">
    <property type="entry name" value="NUC"/>
    <property type="match status" value="1"/>
</dbReference>
<dbReference type="FunFam" id="3.40.570.10:FF:000005">
    <property type="entry name" value="ectonucleotide pyrophosphatase/phosphodiesterase family member 3"/>
    <property type="match status" value="1"/>
</dbReference>
<dbReference type="SMART" id="SM00892">
    <property type="entry name" value="Endonuclease_NS"/>
    <property type="match status" value="1"/>
</dbReference>
<dbReference type="GO" id="GO:0047429">
    <property type="term" value="F:nucleoside triphosphate diphosphatase activity"/>
    <property type="evidence" value="ECO:0007669"/>
    <property type="project" value="TreeGrafter"/>
</dbReference>
<dbReference type="SUPFAM" id="SSF53649">
    <property type="entry name" value="Alkaline phosphatase-like"/>
    <property type="match status" value="1"/>
</dbReference>
<dbReference type="GO" id="GO:0005576">
    <property type="term" value="C:extracellular region"/>
    <property type="evidence" value="ECO:0007669"/>
    <property type="project" value="UniProtKB-SubCell"/>
</dbReference>
<evidence type="ECO:0000256" key="2">
    <source>
        <dbReference type="ARBA" id="ARBA00022525"/>
    </source>
</evidence>
<dbReference type="Gene3D" id="4.10.410.20">
    <property type="match status" value="2"/>
</dbReference>
<keyword evidence="3" id="KW-0479">Metal-binding</keyword>
<keyword evidence="6" id="KW-0325">Glycoprotein</keyword>
<dbReference type="PANTHER" id="PTHR10151:SF107">
    <property type="entry name" value="ECTONUCLEOTIDE PYROPHOSPHATASE_PHOSPHODIESTERASE FAMILY MEMBER 3"/>
    <property type="match status" value="1"/>
</dbReference>
<feature type="non-terminal residue" evidence="8">
    <location>
        <position position="822"/>
    </location>
</feature>
<dbReference type="PANTHER" id="PTHR10151">
    <property type="entry name" value="ECTONUCLEOTIDE PYROPHOSPHATASE/PHOSPHODIESTERASE"/>
    <property type="match status" value="1"/>
</dbReference>
<evidence type="ECO:0000313" key="8">
    <source>
        <dbReference type="EMBL" id="NXE80585.1"/>
    </source>
</evidence>
<dbReference type="Gene3D" id="3.40.570.10">
    <property type="entry name" value="Extracellular Endonuclease, subunit A"/>
    <property type="match status" value="1"/>
</dbReference>
<dbReference type="InterPro" id="IPR036024">
    <property type="entry name" value="Somatomedin_B-like_dom_sf"/>
</dbReference>
<proteinExistence type="predicted"/>
<accession>A0A7K8PMK2</accession>
<dbReference type="Pfam" id="PF01033">
    <property type="entry name" value="Somatomedin_B"/>
    <property type="match status" value="2"/>
</dbReference>
<dbReference type="PROSITE" id="PS00524">
    <property type="entry name" value="SMB_1"/>
    <property type="match status" value="1"/>
</dbReference>
<protein>
    <submittedName>
        <fullName evidence="8">ENPP3 phosphodiesterase</fullName>
    </submittedName>
</protein>
<evidence type="ECO:0000256" key="6">
    <source>
        <dbReference type="ARBA" id="ARBA00023180"/>
    </source>
</evidence>
<dbReference type="FunFam" id="4.10.410.20:FF:000001">
    <property type="entry name" value="Ectonucleotide pyrophosphatase/phosphodiesterase family member 2"/>
    <property type="match status" value="1"/>
</dbReference>
<evidence type="ECO:0000313" key="9">
    <source>
        <dbReference type="Proteomes" id="UP000525205"/>
    </source>
</evidence>
<feature type="non-terminal residue" evidence="8">
    <location>
        <position position="1"/>
    </location>
</feature>
<keyword evidence="9" id="KW-1185">Reference proteome</keyword>
<dbReference type="SMART" id="SM00201">
    <property type="entry name" value="SO"/>
    <property type="match status" value="2"/>
</dbReference>
<comment type="caution">
    <text evidence="8">The sequence shown here is derived from an EMBL/GenBank/DDBJ whole genome shotgun (WGS) entry which is preliminary data.</text>
</comment>
<dbReference type="InterPro" id="IPR044925">
    <property type="entry name" value="His-Me_finger_sf"/>
</dbReference>
<keyword evidence="5" id="KW-1015">Disulfide bond</keyword>
<dbReference type="PROSITE" id="PS50958">
    <property type="entry name" value="SMB_2"/>
    <property type="match status" value="2"/>
</dbReference>
<dbReference type="InterPro" id="IPR044929">
    <property type="entry name" value="DNA/RNA_non-sp_Endonuclease_sf"/>
</dbReference>
<dbReference type="InterPro" id="IPR017850">
    <property type="entry name" value="Alkaline_phosphatase_core_sf"/>
</dbReference>
<dbReference type="InterPro" id="IPR020821">
    <property type="entry name" value="ENPP1-3/EXOG-like_nuc-like"/>
</dbReference>
<evidence type="ECO:0000256" key="3">
    <source>
        <dbReference type="ARBA" id="ARBA00022723"/>
    </source>
</evidence>
<dbReference type="InterPro" id="IPR001604">
    <property type="entry name" value="Endo_G_ENPP1-like_dom"/>
</dbReference>
<dbReference type="GO" id="GO:0009143">
    <property type="term" value="P:nucleoside triphosphate catabolic process"/>
    <property type="evidence" value="ECO:0007669"/>
    <property type="project" value="TreeGrafter"/>
</dbReference>
<evidence type="ECO:0000256" key="5">
    <source>
        <dbReference type="ARBA" id="ARBA00023157"/>
    </source>
</evidence>
<feature type="domain" description="SMB" evidence="7">
    <location>
        <begin position="1"/>
        <end position="41"/>
    </location>
</feature>
<gene>
    <name evidence="8" type="primary">Enpp3</name>
    <name evidence="8" type="ORF">COCCOC_R11509</name>
</gene>
<sequence>SCRHKCNGPQGKEVPGCRCDSGCKERRDCCWDYEDTCVEPTRSWKCTNFRCGETRIPGSYCSCSDDCLEKKDCCVNYNNVCKGEMRWVEEPCVSLETPQCPAGFDLPPLILFSMDGFRAEYLQTWSSLLPNIEKLKTCGTHSKYMRAVYPTKTFPNHYTIVTGLYPESHGIIDNSMYDVNLNKHFSLSGAEKFKPSWWQGQPVWLTAMYQNLKAGTFFWPGSDVPINGTYPTLYTVFNSSVTYEQRISGILKWLDYTKSERPDFYTLYIEEPDSSGHSFGPVSGGVIKALQLADQALGMLMDGLKQRNLHKCVNLIVLADHGMEMTYCAQLEYMTNYFKRTDFYIYAGPAARIRARNVPKDYFTSKLMTGLFPLAQCKRSPQHFKPYLTPDLPKRFHYANNIRIDKVHLLVDRQWLAVRDRSYTYCDRGNHGYNNEFKSMEAIFLAYGPSFKEKTEVDAFENIEVYNLMCDLLHITPAPNNGTHGSLNHLLKKPFYNPSHAKEDSSPSSCPVSHLTPIDGLGCTCMHVSRGFWDLLFIFNESIIIVSILVKAAISYHLPYGRPRVLQKKNVYCLLSHNQYVSGYSYDIRMPLWTAYTVNKPENTSLLPPTVSDCLRADVRIPPARSQNCSSYPEGLIRSFLYPPNFNSSALEQYDALLTSNIVPMYRAFRDIWDYFHNVLLQEYARERNGVNVMSGPVFDYNYDGHFDTPDEIKQHINSTEIPVPTHYFVVLTSCKNKSYTPLNCPGSLDVSSFIIPHRPDNTESCAENKTLSEWVEERVQAHSARVRDVELLTGLDFYQERKEPISEILQLKTFLPIFETN</sequence>
<feature type="domain" description="SMB" evidence="7">
    <location>
        <begin position="42"/>
        <end position="86"/>
    </location>
</feature>
<dbReference type="Gene3D" id="3.40.720.10">
    <property type="entry name" value="Alkaline Phosphatase, subunit A"/>
    <property type="match status" value="1"/>
</dbReference>
<comment type="subcellular location">
    <subcellularLocation>
        <location evidence="1">Secreted</location>
    </subcellularLocation>
</comment>
<dbReference type="GO" id="GO:0046872">
    <property type="term" value="F:metal ion binding"/>
    <property type="evidence" value="ECO:0007669"/>
    <property type="project" value="UniProtKB-KW"/>
</dbReference>
<name>A0A7K8PMK2_COCCO</name>
<dbReference type="EMBL" id="VWPP01000390">
    <property type="protein sequence ID" value="NXE80585.1"/>
    <property type="molecule type" value="Genomic_DNA"/>
</dbReference>
<dbReference type="SMART" id="SM00477">
    <property type="entry name" value="NUC"/>
    <property type="match status" value="1"/>
</dbReference>
<dbReference type="Pfam" id="PF01223">
    <property type="entry name" value="Endonuclease_NS"/>
    <property type="match status" value="1"/>
</dbReference>
<dbReference type="SUPFAM" id="SSF54060">
    <property type="entry name" value="His-Me finger endonucleases"/>
    <property type="match status" value="1"/>
</dbReference>
<keyword evidence="4" id="KW-0378">Hydrolase</keyword>
<evidence type="ECO:0000259" key="7">
    <source>
        <dbReference type="PROSITE" id="PS50958"/>
    </source>
</evidence>
<reference evidence="8 9" key="1">
    <citation type="submission" date="2019-09" db="EMBL/GenBank/DDBJ databases">
        <title>Bird 10,000 Genomes (B10K) Project - Family phase.</title>
        <authorList>
            <person name="Zhang G."/>
        </authorList>
    </citation>
    <scope>NUCLEOTIDE SEQUENCE [LARGE SCALE GENOMIC DNA]</scope>
    <source>
        <strain evidence="8">B10K-CU-031-03</strain>
        <tissue evidence="8">Muscle</tissue>
    </source>
</reference>
<dbReference type="Pfam" id="PF01663">
    <property type="entry name" value="Phosphodiest"/>
    <property type="match status" value="1"/>
</dbReference>
<organism evidence="8 9">
    <name type="scientific">Cochlearius cochlearius</name>
    <name type="common">Boat-billed heron</name>
    <dbReference type="NCBI Taxonomy" id="110676"/>
    <lineage>
        <taxon>Eukaryota</taxon>
        <taxon>Metazoa</taxon>
        <taxon>Chordata</taxon>
        <taxon>Craniata</taxon>
        <taxon>Vertebrata</taxon>
        <taxon>Euteleostomi</taxon>
        <taxon>Archelosauria</taxon>
        <taxon>Archosauria</taxon>
        <taxon>Dinosauria</taxon>
        <taxon>Saurischia</taxon>
        <taxon>Theropoda</taxon>
        <taxon>Coelurosauria</taxon>
        <taxon>Aves</taxon>
        <taxon>Neognathae</taxon>
        <taxon>Neoaves</taxon>
        <taxon>Aequornithes</taxon>
        <taxon>Pelecaniformes</taxon>
        <taxon>Ardeidae</taxon>
        <taxon>Cochlearius</taxon>
    </lineage>
</organism>
<dbReference type="GO" id="GO:0003676">
    <property type="term" value="F:nucleic acid binding"/>
    <property type="evidence" value="ECO:0007669"/>
    <property type="project" value="InterPro"/>
</dbReference>
<dbReference type="AlphaFoldDB" id="A0A7K8PMK2"/>
<evidence type="ECO:0000256" key="1">
    <source>
        <dbReference type="ARBA" id="ARBA00004613"/>
    </source>
</evidence>
<evidence type="ECO:0000256" key="4">
    <source>
        <dbReference type="ARBA" id="ARBA00022801"/>
    </source>
</evidence>
<dbReference type="Proteomes" id="UP000525205">
    <property type="component" value="Unassembled WGS sequence"/>
</dbReference>